<dbReference type="Gene3D" id="3.30.70.270">
    <property type="match status" value="1"/>
</dbReference>
<dbReference type="CDD" id="cd01949">
    <property type="entry name" value="GGDEF"/>
    <property type="match status" value="1"/>
</dbReference>
<dbReference type="SMART" id="SM00267">
    <property type="entry name" value="GGDEF"/>
    <property type="match status" value="1"/>
</dbReference>
<proteinExistence type="predicted"/>
<dbReference type="Gene3D" id="3.20.20.450">
    <property type="entry name" value="EAL domain"/>
    <property type="match status" value="1"/>
</dbReference>
<feature type="transmembrane region" description="Helical" evidence="1">
    <location>
        <begin position="230"/>
        <end position="251"/>
    </location>
</feature>
<feature type="domain" description="GGDEF" evidence="3">
    <location>
        <begin position="360"/>
        <end position="492"/>
    </location>
</feature>
<keyword evidence="1" id="KW-0472">Membrane</keyword>
<feature type="transmembrane region" description="Helical" evidence="1">
    <location>
        <begin position="165"/>
        <end position="190"/>
    </location>
</feature>
<reference evidence="5" key="1">
    <citation type="journal article" date="2019" name="Int. J. Syst. Evol. Microbiol.">
        <title>The Global Catalogue of Microorganisms (GCM) 10K type strain sequencing project: providing services to taxonomists for standard genome sequencing and annotation.</title>
        <authorList>
            <consortium name="The Broad Institute Genomics Platform"/>
            <consortium name="The Broad Institute Genome Sequencing Center for Infectious Disease"/>
            <person name="Wu L."/>
            <person name="Ma J."/>
        </authorList>
    </citation>
    <scope>NUCLEOTIDE SEQUENCE [LARGE SCALE GENOMIC DNA]</scope>
    <source>
        <strain evidence="5">JCM 15443</strain>
    </source>
</reference>
<organism evidence="4 5">
    <name type="scientific">Deinococcus aerophilus</name>
    <dbReference type="NCBI Taxonomy" id="522488"/>
    <lineage>
        <taxon>Bacteria</taxon>
        <taxon>Thermotogati</taxon>
        <taxon>Deinococcota</taxon>
        <taxon>Deinococci</taxon>
        <taxon>Deinococcales</taxon>
        <taxon>Deinococcaceae</taxon>
        <taxon>Deinococcus</taxon>
    </lineage>
</organism>
<dbReference type="Pfam" id="PF00563">
    <property type="entry name" value="EAL"/>
    <property type="match status" value="1"/>
</dbReference>
<protein>
    <recommendedName>
        <fullName evidence="6">GGDEF-domain containing protein</fullName>
    </recommendedName>
</protein>
<comment type="caution">
    <text evidence="4">The sequence shown here is derived from an EMBL/GenBank/DDBJ whole genome shotgun (WGS) entry which is preliminary data.</text>
</comment>
<feature type="transmembrane region" description="Helical" evidence="1">
    <location>
        <begin position="12"/>
        <end position="29"/>
    </location>
</feature>
<dbReference type="InterPro" id="IPR000160">
    <property type="entry name" value="GGDEF_dom"/>
</dbReference>
<dbReference type="PANTHER" id="PTHR44757:SF2">
    <property type="entry name" value="BIOFILM ARCHITECTURE MAINTENANCE PROTEIN MBAA"/>
    <property type="match status" value="1"/>
</dbReference>
<dbReference type="InterPro" id="IPR035919">
    <property type="entry name" value="EAL_sf"/>
</dbReference>
<dbReference type="CDD" id="cd01948">
    <property type="entry name" value="EAL"/>
    <property type="match status" value="1"/>
</dbReference>
<keyword evidence="5" id="KW-1185">Reference proteome</keyword>
<dbReference type="SUPFAM" id="SSF55073">
    <property type="entry name" value="Nucleotide cyclase"/>
    <property type="match status" value="1"/>
</dbReference>
<feature type="domain" description="EAL" evidence="2">
    <location>
        <begin position="501"/>
        <end position="751"/>
    </location>
</feature>
<dbReference type="PROSITE" id="PS50887">
    <property type="entry name" value="GGDEF"/>
    <property type="match status" value="1"/>
</dbReference>
<dbReference type="InterPro" id="IPR052155">
    <property type="entry name" value="Biofilm_reg_signaling"/>
</dbReference>
<gene>
    <name evidence="4" type="ORF">GCM10010841_32130</name>
</gene>
<feature type="transmembrane region" description="Helical" evidence="1">
    <location>
        <begin position="272"/>
        <end position="293"/>
    </location>
</feature>
<feature type="transmembrane region" description="Helical" evidence="1">
    <location>
        <begin position="35"/>
        <end position="58"/>
    </location>
</feature>
<dbReference type="InterPro" id="IPR029787">
    <property type="entry name" value="Nucleotide_cyclase"/>
</dbReference>
<dbReference type="EMBL" id="BMOM01000053">
    <property type="protein sequence ID" value="GGM21843.1"/>
    <property type="molecule type" value="Genomic_DNA"/>
</dbReference>
<accession>A0ABQ2H1B6</accession>
<evidence type="ECO:0000313" key="4">
    <source>
        <dbReference type="EMBL" id="GGM21843.1"/>
    </source>
</evidence>
<evidence type="ECO:0000259" key="2">
    <source>
        <dbReference type="PROSITE" id="PS50883"/>
    </source>
</evidence>
<feature type="transmembrane region" description="Helical" evidence="1">
    <location>
        <begin position="70"/>
        <end position="90"/>
    </location>
</feature>
<sequence>MVVRPPTRPTVALVSQTVYLILYALWLLAAPSGGWAPLAANLAVVPPLLLGVLTVWQMARVSRGPAARTWRWLGWGLLAWSLGALAYSAYDALQLSPFPSLADLGYLLALPCFAVGLSLLRRERRGTLHTLSFLTDAALVTLVLGDLLWRTSIRDTLAGYPQPTFALWISLAYPVVDLLLCAVTVTLALWRPLGLQRRVIALLAGGMLCFLGTDALYYDAVARGVYRPGALIDLGWPLAALLIAWAAFRSVQERRSTASLPFRVSEGWKRLLPHYAVLGVFGLYLVTHLRAALDGTQEVTLWLTVGLFVVRQFLVLTDNQRLQQQLTHRAEHDPLTGVRNRSDLEAGLQRQINEARARGGEVAVLFVDLDRMKEVNDTFGHSVGDRLLQAVAARLASHLPAGAVISRFGGDEFVAALPGHPAPAAAQVAQALLEAAREPFQIGPEILHVSASIGVALAPGDADCAETVIEQADAAMYRAKQAGKGTWRFASEQLNGLHMPQAQLEVLLRGALERGEFTLYFQPLIALRTGRVSSFEALMRWTSPVLGPVSPANFIPVAETREMMGGLGRWALREAVRQMGAWQATLPGVGVAVNVSATQFAHDGFVAEVRSALADYGAKPERLTLEVTESSVLGNVRQARHKLLELRDLGVRVALDDFGTGYSSLGQLRSLPVDVLKIDRVFIQDSGTDAAFIQAMVSLGHSLGLRVVAEGIEDAPAVARLLDLGCDLGQGFHFARPLPAAQAVAAMARLCPASGETEAPLSGWNGH</sequence>
<dbReference type="SMART" id="SM00052">
    <property type="entry name" value="EAL"/>
    <property type="match status" value="1"/>
</dbReference>
<dbReference type="SUPFAM" id="SSF141868">
    <property type="entry name" value="EAL domain-like"/>
    <property type="match status" value="1"/>
</dbReference>
<dbReference type="NCBIfam" id="TIGR00254">
    <property type="entry name" value="GGDEF"/>
    <property type="match status" value="1"/>
</dbReference>
<dbReference type="Pfam" id="PF00990">
    <property type="entry name" value="GGDEF"/>
    <property type="match status" value="1"/>
</dbReference>
<dbReference type="PANTHER" id="PTHR44757">
    <property type="entry name" value="DIGUANYLATE CYCLASE DGCP"/>
    <property type="match status" value="1"/>
</dbReference>
<dbReference type="InterPro" id="IPR001633">
    <property type="entry name" value="EAL_dom"/>
</dbReference>
<dbReference type="RefSeq" id="WP_188905368.1">
    <property type="nucleotide sequence ID" value="NZ_BMOM01000053.1"/>
</dbReference>
<keyword evidence="1" id="KW-0812">Transmembrane</keyword>
<keyword evidence="1" id="KW-1133">Transmembrane helix</keyword>
<feature type="transmembrane region" description="Helical" evidence="1">
    <location>
        <begin position="102"/>
        <end position="120"/>
    </location>
</feature>
<feature type="transmembrane region" description="Helical" evidence="1">
    <location>
        <begin position="127"/>
        <end position="145"/>
    </location>
</feature>
<evidence type="ECO:0008006" key="6">
    <source>
        <dbReference type="Google" id="ProtNLM"/>
    </source>
</evidence>
<evidence type="ECO:0000256" key="1">
    <source>
        <dbReference type="SAM" id="Phobius"/>
    </source>
</evidence>
<dbReference type="PROSITE" id="PS50883">
    <property type="entry name" value="EAL"/>
    <property type="match status" value="1"/>
</dbReference>
<name>A0ABQ2H1B6_9DEIO</name>
<evidence type="ECO:0000313" key="5">
    <source>
        <dbReference type="Proteomes" id="UP000661918"/>
    </source>
</evidence>
<evidence type="ECO:0000259" key="3">
    <source>
        <dbReference type="PROSITE" id="PS50887"/>
    </source>
</evidence>
<dbReference type="InterPro" id="IPR043128">
    <property type="entry name" value="Rev_trsase/Diguanyl_cyclase"/>
</dbReference>
<feature type="transmembrane region" description="Helical" evidence="1">
    <location>
        <begin position="199"/>
        <end position="218"/>
    </location>
</feature>
<dbReference type="Proteomes" id="UP000661918">
    <property type="component" value="Unassembled WGS sequence"/>
</dbReference>